<dbReference type="AlphaFoldDB" id="A0A8R7R7P2"/>
<organism evidence="1 2">
    <name type="scientific">Triticum urartu</name>
    <name type="common">Red wild einkorn</name>
    <name type="synonym">Crithodium urartu</name>
    <dbReference type="NCBI Taxonomy" id="4572"/>
    <lineage>
        <taxon>Eukaryota</taxon>
        <taxon>Viridiplantae</taxon>
        <taxon>Streptophyta</taxon>
        <taxon>Embryophyta</taxon>
        <taxon>Tracheophyta</taxon>
        <taxon>Spermatophyta</taxon>
        <taxon>Magnoliopsida</taxon>
        <taxon>Liliopsida</taxon>
        <taxon>Poales</taxon>
        <taxon>Poaceae</taxon>
        <taxon>BOP clade</taxon>
        <taxon>Pooideae</taxon>
        <taxon>Triticodae</taxon>
        <taxon>Triticeae</taxon>
        <taxon>Triticinae</taxon>
        <taxon>Triticum</taxon>
    </lineage>
</organism>
<dbReference type="Proteomes" id="UP000015106">
    <property type="component" value="Chromosome 7"/>
</dbReference>
<dbReference type="EnsemblPlants" id="TuG1812G0700005228.01.T01">
    <property type="protein sequence ID" value="TuG1812G0700005228.01.T01.cds240983"/>
    <property type="gene ID" value="TuG1812G0700005228.01"/>
</dbReference>
<accession>A0A8R7R7P2</accession>
<evidence type="ECO:0000313" key="2">
    <source>
        <dbReference type="Proteomes" id="UP000015106"/>
    </source>
</evidence>
<protein>
    <submittedName>
        <fullName evidence="1">Uncharacterized protein</fullName>
    </submittedName>
</protein>
<reference evidence="1" key="2">
    <citation type="submission" date="2018-03" db="EMBL/GenBank/DDBJ databases">
        <title>The Triticum urartu genome reveals the dynamic nature of wheat genome evolution.</title>
        <authorList>
            <person name="Ling H."/>
            <person name="Ma B."/>
            <person name="Shi X."/>
            <person name="Liu H."/>
            <person name="Dong L."/>
            <person name="Sun H."/>
            <person name="Cao Y."/>
            <person name="Gao Q."/>
            <person name="Zheng S."/>
            <person name="Li Y."/>
            <person name="Yu Y."/>
            <person name="Du H."/>
            <person name="Qi M."/>
            <person name="Li Y."/>
            <person name="Yu H."/>
            <person name="Cui Y."/>
            <person name="Wang N."/>
            <person name="Chen C."/>
            <person name="Wu H."/>
            <person name="Zhao Y."/>
            <person name="Zhang J."/>
            <person name="Li Y."/>
            <person name="Zhou W."/>
            <person name="Zhang B."/>
            <person name="Hu W."/>
            <person name="Eijk M."/>
            <person name="Tang J."/>
            <person name="Witsenboer H."/>
            <person name="Zhao S."/>
            <person name="Li Z."/>
            <person name="Zhang A."/>
            <person name="Wang D."/>
            <person name="Liang C."/>
        </authorList>
    </citation>
    <scope>NUCLEOTIDE SEQUENCE [LARGE SCALE GENOMIC DNA]</scope>
    <source>
        <strain evidence="1">cv. G1812</strain>
    </source>
</reference>
<reference evidence="2" key="1">
    <citation type="journal article" date="2013" name="Nature">
        <title>Draft genome of the wheat A-genome progenitor Triticum urartu.</title>
        <authorList>
            <person name="Ling H.Q."/>
            <person name="Zhao S."/>
            <person name="Liu D."/>
            <person name="Wang J."/>
            <person name="Sun H."/>
            <person name="Zhang C."/>
            <person name="Fan H."/>
            <person name="Li D."/>
            <person name="Dong L."/>
            <person name="Tao Y."/>
            <person name="Gao C."/>
            <person name="Wu H."/>
            <person name="Li Y."/>
            <person name="Cui Y."/>
            <person name="Guo X."/>
            <person name="Zheng S."/>
            <person name="Wang B."/>
            <person name="Yu K."/>
            <person name="Liang Q."/>
            <person name="Yang W."/>
            <person name="Lou X."/>
            <person name="Chen J."/>
            <person name="Feng M."/>
            <person name="Jian J."/>
            <person name="Zhang X."/>
            <person name="Luo G."/>
            <person name="Jiang Y."/>
            <person name="Liu J."/>
            <person name="Wang Z."/>
            <person name="Sha Y."/>
            <person name="Zhang B."/>
            <person name="Wu H."/>
            <person name="Tang D."/>
            <person name="Shen Q."/>
            <person name="Xue P."/>
            <person name="Zou S."/>
            <person name="Wang X."/>
            <person name="Liu X."/>
            <person name="Wang F."/>
            <person name="Yang Y."/>
            <person name="An X."/>
            <person name="Dong Z."/>
            <person name="Zhang K."/>
            <person name="Zhang X."/>
            <person name="Luo M.C."/>
            <person name="Dvorak J."/>
            <person name="Tong Y."/>
            <person name="Wang J."/>
            <person name="Yang H."/>
            <person name="Li Z."/>
            <person name="Wang D."/>
            <person name="Zhang A."/>
            <person name="Wang J."/>
        </authorList>
    </citation>
    <scope>NUCLEOTIDE SEQUENCE</scope>
    <source>
        <strain evidence="2">cv. G1812</strain>
    </source>
</reference>
<dbReference type="Gramene" id="TuG1812G0700005228.01.T01">
    <property type="protein sequence ID" value="TuG1812G0700005228.01.T01.cds240983"/>
    <property type="gene ID" value="TuG1812G0700005228.01"/>
</dbReference>
<keyword evidence="2" id="KW-1185">Reference proteome</keyword>
<evidence type="ECO:0000313" key="1">
    <source>
        <dbReference type="EnsemblPlants" id="TuG1812G0700005228.01.T01.cds240983"/>
    </source>
</evidence>
<sequence>IQFSAGATSKLIHRVIALQSALKFQQYCNRRYYMIHVWSRQDSIWL</sequence>
<proteinExistence type="predicted"/>
<name>A0A8R7R7P2_TRIUA</name>
<reference evidence="1" key="3">
    <citation type="submission" date="2022-06" db="UniProtKB">
        <authorList>
            <consortium name="EnsemblPlants"/>
        </authorList>
    </citation>
    <scope>IDENTIFICATION</scope>
</reference>